<dbReference type="PANTHER" id="PTHR32322:SF18">
    <property type="entry name" value="S-ADENOSYLMETHIONINE_S-ADENOSYLHOMOCYSTEINE TRANSPORTER"/>
    <property type="match status" value="1"/>
</dbReference>
<keyword evidence="4 7" id="KW-1133">Transmembrane helix</keyword>
<proteinExistence type="predicted"/>
<sequence length="313" mass="33248">MTLSGRAALVLLGLVIVLWGLNWPVMKVGLEYIPPLLFTSIRMVLGCLCMVFAAAVMGQLRRPYRDEWTLVLSVGLIQMALFLGLVTIALQYVPAGRSSILAYTTSLWVLPIAAMTLGETLTRPRLAGFALGIGGVAVMFNPFGFDWTNPAVVIGNGLLLLAALCWALLIVYVRAQRNQGPPLTLAPWQFGIAAIVLLPIALLVEDASTVTWSDPVLLGVLFYNGPLATAFPFWAIITITRALPAVTTSIGSLGVPAFGVAASAVLLGEALTGTNIVGLLLIGAGVATVTLSDRNRRNEPDSDSTVSTENRTF</sequence>
<reference evidence="9 10" key="1">
    <citation type="submission" date="2016-10" db="EMBL/GenBank/DDBJ databases">
        <authorList>
            <person name="de Groot N.N."/>
        </authorList>
    </citation>
    <scope>NUCLEOTIDE SEQUENCE [LARGE SCALE GENOMIC DNA]</scope>
    <source>
        <strain evidence="9 10">CGMCC 1.6291</strain>
    </source>
</reference>
<feature type="transmembrane region" description="Helical" evidence="7">
    <location>
        <begin position="100"/>
        <end position="117"/>
    </location>
</feature>
<keyword evidence="2" id="KW-1003">Cell membrane</keyword>
<organism evidence="9 10">
    <name type="scientific">Aquisalimonas asiatica</name>
    <dbReference type="NCBI Taxonomy" id="406100"/>
    <lineage>
        <taxon>Bacteria</taxon>
        <taxon>Pseudomonadati</taxon>
        <taxon>Pseudomonadota</taxon>
        <taxon>Gammaproteobacteria</taxon>
        <taxon>Chromatiales</taxon>
        <taxon>Ectothiorhodospiraceae</taxon>
        <taxon>Aquisalimonas</taxon>
    </lineage>
</organism>
<evidence type="ECO:0000256" key="6">
    <source>
        <dbReference type="SAM" id="MobiDB-lite"/>
    </source>
</evidence>
<comment type="subcellular location">
    <subcellularLocation>
        <location evidence="1">Cell membrane</location>
        <topology evidence="1">Multi-pass membrane protein</topology>
    </subcellularLocation>
</comment>
<keyword evidence="5 7" id="KW-0472">Membrane</keyword>
<feature type="transmembrane region" description="Helical" evidence="7">
    <location>
        <begin position="7"/>
        <end position="26"/>
    </location>
</feature>
<feature type="transmembrane region" description="Helical" evidence="7">
    <location>
        <begin position="126"/>
        <end position="145"/>
    </location>
</feature>
<dbReference type="EMBL" id="FOEG01000013">
    <property type="protein sequence ID" value="SEP15887.1"/>
    <property type="molecule type" value="Genomic_DNA"/>
</dbReference>
<evidence type="ECO:0000259" key="8">
    <source>
        <dbReference type="Pfam" id="PF00892"/>
    </source>
</evidence>
<dbReference type="RefSeq" id="WP_091646198.1">
    <property type="nucleotide sequence ID" value="NZ_FOEG01000013.1"/>
</dbReference>
<dbReference type="InterPro" id="IPR037185">
    <property type="entry name" value="EmrE-like"/>
</dbReference>
<dbReference type="AlphaFoldDB" id="A0A1H8VL06"/>
<feature type="transmembrane region" description="Helical" evidence="7">
    <location>
        <begin position="273"/>
        <end position="291"/>
    </location>
</feature>
<evidence type="ECO:0000256" key="3">
    <source>
        <dbReference type="ARBA" id="ARBA00022692"/>
    </source>
</evidence>
<evidence type="ECO:0000256" key="1">
    <source>
        <dbReference type="ARBA" id="ARBA00004651"/>
    </source>
</evidence>
<evidence type="ECO:0000313" key="10">
    <source>
        <dbReference type="Proteomes" id="UP000199657"/>
    </source>
</evidence>
<feature type="transmembrane region" description="Helical" evidence="7">
    <location>
        <begin position="32"/>
        <end position="56"/>
    </location>
</feature>
<accession>A0A1H8VL06</accession>
<name>A0A1H8VL06_9GAMM</name>
<feature type="region of interest" description="Disordered" evidence="6">
    <location>
        <begin position="294"/>
        <end position="313"/>
    </location>
</feature>
<feature type="transmembrane region" description="Helical" evidence="7">
    <location>
        <begin position="216"/>
        <end position="237"/>
    </location>
</feature>
<feature type="domain" description="EamA" evidence="8">
    <location>
        <begin position="10"/>
        <end position="140"/>
    </location>
</feature>
<feature type="transmembrane region" description="Helical" evidence="7">
    <location>
        <begin position="185"/>
        <end position="204"/>
    </location>
</feature>
<gene>
    <name evidence="9" type="ORF">SAMN04488052_11336</name>
</gene>
<feature type="transmembrane region" description="Helical" evidence="7">
    <location>
        <begin position="249"/>
        <end position="267"/>
    </location>
</feature>
<feature type="transmembrane region" description="Helical" evidence="7">
    <location>
        <begin position="68"/>
        <end position="94"/>
    </location>
</feature>
<feature type="transmembrane region" description="Helical" evidence="7">
    <location>
        <begin position="151"/>
        <end position="173"/>
    </location>
</feature>
<dbReference type="STRING" id="406100.SAMN04488052_11336"/>
<keyword evidence="3 7" id="KW-0812">Transmembrane</keyword>
<dbReference type="Pfam" id="PF00892">
    <property type="entry name" value="EamA"/>
    <property type="match status" value="2"/>
</dbReference>
<feature type="domain" description="EamA" evidence="8">
    <location>
        <begin position="154"/>
        <end position="290"/>
    </location>
</feature>
<dbReference type="OrthoDB" id="5298131at2"/>
<feature type="compositionally biased region" description="Polar residues" evidence="6">
    <location>
        <begin position="303"/>
        <end position="313"/>
    </location>
</feature>
<evidence type="ECO:0000313" key="9">
    <source>
        <dbReference type="EMBL" id="SEP15887.1"/>
    </source>
</evidence>
<keyword evidence="10" id="KW-1185">Reference proteome</keyword>
<protein>
    <submittedName>
        <fullName evidence="9">Threonine/homoserine efflux transporter RhtA</fullName>
    </submittedName>
</protein>
<dbReference type="InterPro" id="IPR050638">
    <property type="entry name" value="AA-Vitamin_Transporters"/>
</dbReference>
<dbReference type="PANTHER" id="PTHR32322">
    <property type="entry name" value="INNER MEMBRANE TRANSPORTER"/>
    <property type="match status" value="1"/>
</dbReference>
<evidence type="ECO:0000256" key="2">
    <source>
        <dbReference type="ARBA" id="ARBA00022475"/>
    </source>
</evidence>
<dbReference type="Proteomes" id="UP000199657">
    <property type="component" value="Unassembled WGS sequence"/>
</dbReference>
<evidence type="ECO:0000256" key="7">
    <source>
        <dbReference type="SAM" id="Phobius"/>
    </source>
</evidence>
<evidence type="ECO:0000256" key="5">
    <source>
        <dbReference type="ARBA" id="ARBA00023136"/>
    </source>
</evidence>
<dbReference type="SUPFAM" id="SSF103481">
    <property type="entry name" value="Multidrug resistance efflux transporter EmrE"/>
    <property type="match status" value="2"/>
</dbReference>
<dbReference type="InterPro" id="IPR000620">
    <property type="entry name" value="EamA_dom"/>
</dbReference>
<evidence type="ECO:0000256" key="4">
    <source>
        <dbReference type="ARBA" id="ARBA00022989"/>
    </source>
</evidence>
<dbReference type="GO" id="GO:0005886">
    <property type="term" value="C:plasma membrane"/>
    <property type="evidence" value="ECO:0007669"/>
    <property type="project" value="UniProtKB-SubCell"/>
</dbReference>